<feature type="domain" description="BED-type" evidence="6">
    <location>
        <begin position="210"/>
        <end position="268"/>
    </location>
</feature>
<gene>
    <name evidence="7" type="ORF">NXF25_021320</name>
</gene>
<evidence type="ECO:0000259" key="6">
    <source>
        <dbReference type="PROSITE" id="PS50808"/>
    </source>
</evidence>
<dbReference type="InterPro" id="IPR012337">
    <property type="entry name" value="RNaseH-like_sf"/>
</dbReference>
<feature type="region of interest" description="Disordered" evidence="5">
    <location>
        <begin position="866"/>
        <end position="899"/>
    </location>
</feature>
<dbReference type="InterPro" id="IPR003656">
    <property type="entry name" value="Znf_BED"/>
</dbReference>
<proteinExistence type="predicted"/>
<evidence type="ECO:0000256" key="2">
    <source>
        <dbReference type="ARBA" id="ARBA00022771"/>
    </source>
</evidence>
<dbReference type="GO" id="GO:0005634">
    <property type="term" value="C:nucleus"/>
    <property type="evidence" value="ECO:0007669"/>
    <property type="project" value="TreeGrafter"/>
</dbReference>
<feature type="region of interest" description="Disordered" evidence="5">
    <location>
        <begin position="713"/>
        <end position="737"/>
    </location>
</feature>
<name>A0AAW1B7K0_CROAD</name>
<feature type="compositionally biased region" description="Basic and acidic residues" evidence="5">
    <location>
        <begin position="889"/>
        <end position="899"/>
    </location>
</feature>
<dbReference type="SMART" id="SM00614">
    <property type="entry name" value="ZnF_BED"/>
    <property type="match status" value="1"/>
</dbReference>
<keyword evidence="1" id="KW-0479">Metal-binding</keyword>
<dbReference type="SUPFAM" id="SSF140996">
    <property type="entry name" value="Hermes dimerisation domain"/>
    <property type="match status" value="1"/>
</dbReference>
<dbReference type="SUPFAM" id="SSF53098">
    <property type="entry name" value="Ribonuclease H-like"/>
    <property type="match status" value="1"/>
</dbReference>
<dbReference type="GO" id="GO:0008270">
    <property type="term" value="F:zinc ion binding"/>
    <property type="evidence" value="ECO:0007669"/>
    <property type="project" value="UniProtKB-KW"/>
</dbReference>
<dbReference type="PANTHER" id="PTHR47241:SF1">
    <property type="entry name" value="BED-TYPE DOMAIN-CONTAINING PROTEIN"/>
    <property type="match status" value="1"/>
</dbReference>
<keyword evidence="2 4" id="KW-0863">Zinc-finger</keyword>
<protein>
    <submittedName>
        <fullName evidence="7">Zinc finger BED domain-containing protein 6-like</fullName>
    </submittedName>
</protein>
<keyword evidence="8" id="KW-1185">Reference proteome</keyword>
<dbReference type="InterPro" id="IPR036236">
    <property type="entry name" value="Znf_C2H2_sf"/>
</dbReference>
<dbReference type="EMBL" id="JAOTOJ010000008">
    <property type="protein sequence ID" value="KAK9397959.1"/>
    <property type="molecule type" value="Genomic_DNA"/>
</dbReference>
<evidence type="ECO:0000256" key="3">
    <source>
        <dbReference type="ARBA" id="ARBA00022833"/>
    </source>
</evidence>
<dbReference type="PANTHER" id="PTHR47241">
    <property type="entry name" value="FINGER PROTEIN, PUTATIVE-RELATED"/>
    <property type="match status" value="1"/>
</dbReference>
<dbReference type="Pfam" id="PF02892">
    <property type="entry name" value="zf-BED"/>
    <property type="match status" value="1"/>
</dbReference>
<organism evidence="7 8">
    <name type="scientific">Crotalus adamanteus</name>
    <name type="common">Eastern diamondback rattlesnake</name>
    <dbReference type="NCBI Taxonomy" id="8729"/>
    <lineage>
        <taxon>Eukaryota</taxon>
        <taxon>Metazoa</taxon>
        <taxon>Chordata</taxon>
        <taxon>Craniata</taxon>
        <taxon>Vertebrata</taxon>
        <taxon>Euteleostomi</taxon>
        <taxon>Lepidosauria</taxon>
        <taxon>Squamata</taxon>
        <taxon>Bifurcata</taxon>
        <taxon>Unidentata</taxon>
        <taxon>Episquamata</taxon>
        <taxon>Toxicofera</taxon>
        <taxon>Serpentes</taxon>
        <taxon>Colubroidea</taxon>
        <taxon>Viperidae</taxon>
        <taxon>Crotalinae</taxon>
        <taxon>Crotalus</taxon>
    </lineage>
</organism>
<reference evidence="7 8" key="1">
    <citation type="journal article" date="2024" name="Proc. Natl. Acad. Sci. U.S.A.">
        <title>The genetic regulatory architecture and epigenomic basis for age-related changes in rattlesnake venom.</title>
        <authorList>
            <person name="Hogan M.P."/>
            <person name="Holding M.L."/>
            <person name="Nystrom G.S."/>
            <person name="Colston T.J."/>
            <person name="Bartlett D.A."/>
            <person name="Mason A.J."/>
            <person name="Ellsworth S.A."/>
            <person name="Rautsaw R.M."/>
            <person name="Lawrence K.C."/>
            <person name="Strickland J.L."/>
            <person name="He B."/>
            <person name="Fraser P."/>
            <person name="Margres M.J."/>
            <person name="Gilbert D.M."/>
            <person name="Gibbs H.L."/>
            <person name="Parkinson C.L."/>
            <person name="Rokyta D.R."/>
        </authorList>
    </citation>
    <scope>NUCLEOTIDE SEQUENCE [LARGE SCALE GENOMIC DNA]</scope>
    <source>
        <strain evidence="7">DRR0105</strain>
    </source>
</reference>
<feature type="compositionally biased region" description="Low complexity" evidence="5">
    <location>
        <begin position="721"/>
        <end position="737"/>
    </location>
</feature>
<comment type="caution">
    <text evidence="7">The sequence shown here is derived from an EMBL/GenBank/DDBJ whole genome shotgun (WGS) entry which is preliminary data.</text>
</comment>
<dbReference type="SUPFAM" id="SSF57667">
    <property type="entry name" value="beta-beta-alpha zinc fingers"/>
    <property type="match status" value="1"/>
</dbReference>
<dbReference type="AlphaFoldDB" id="A0AAW1B7K0"/>
<accession>A0AAW1B7K0</accession>
<evidence type="ECO:0000256" key="4">
    <source>
        <dbReference type="PROSITE-ProRule" id="PRU00027"/>
    </source>
</evidence>
<sequence length="899" mass="99739">MMPRRGRGRRPQLPAFNRQQALPVSLQQPPFLRVMEGGVSDEPVAMAIAPAAALAPGMKEGKPCPSSAHDFFSYLKEKEEEEVDAADLGSFSPMPSTSAPMAEKQHCPSEVHEMLLYLKKEEEEEEEEEVAEIVSLSPSHVLPPPAPLPPPPALPAYASPATTGRSILPGGREMFHIFTPITHIPASAHAKRGRDREMLAADGIPTVQKKTTSAVWDYFTLDPQEPCVAVCGMCQKRVRRGKDGGTRPGTTALHKHLKVHHGLHLPGVAVVPPSPLMPLKERFHSTPMVVTEPAPPAFLFYQQERNQPYYPPTHPTAIQLASDTAWMLAVDMQPFSCVESEGFRRLMATAQPRWRIPSRAFFTTKAVPELSKVVSRAVRQTLASSVGRTVHITIDSWGDRQTATYMSVTGHWIADLAGTLVRQHATLSVCTFEGCCPPEDICHKLREVLQDWLCNLKTGGVVSDSGTNAARTARELRLKHIPCLARCLKLVTKVFLAGDAQVGRLLKTSRRICSCYHRSATVRRRLLEVQANLGLYQPLGQNTPPRSNSTLLMLECLYRQRQAIGAMLDEDEDGPHLLLAPADWKVMKCLVEILKPFEDAAALVIRPDATLCQALPLLWFLEEQLRALRTRYHQENNNTAAHLTTQALDCLEADNQLREIKDNMMYRIAAFLDPRFRDITTMKLGGTDFSDAALLKKHIVDLATRSYVPPGGADTDFSPVSHSSQDQNASSSSSPGSAAWQFTMKRWRAITKSDPASSLTSEGGAATALREMEEYLHDNVDHIGENADPMLYWQGKMAVWPALFKVAVFHFGCPPTSSSSSEDLCGAPNSPGPREHPKNLSPANIKMFMFIRRNRHLVPQDWRLSLGDISSQNPMGPREDLSVEEEDDLLRLDEEHEDK</sequence>
<evidence type="ECO:0000313" key="8">
    <source>
        <dbReference type="Proteomes" id="UP001474421"/>
    </source>
</evidence>
<dbReference type="GO" id="GO:0003677">
    <property type="term" value="F:DNA binding"/>
    <property type="evidence" value="ECO:0007669"/>
    <property type="project" value="InterPro"/>
</dbReference>
<dbReference type="InterPro" id="IPR052865">
    <property type="entry name" value="Zinc_finger_BED"/>
</dbReference>
<evidence type="ECO:0000256" key="5">
    <source>
        <dbReference type="SAM" id="MobiDB-lite"/>
    </source>
</evidence>
<feature type="compositionally biased region" description="Basic residues" evidence="5">
    <location>
        <begin position="1"/>
        <end position="10"/>
    </location>
</feature>
<feature type="region of interest" description="Disordered" evidence="5">
    <location>
        <begin position="816"/>
        <end position="840"/>
    </location>
</feature>
<keyword evidence="3" id="KW-0862">Zinc</keyword>
<dbReference type="Proteomes" id="UP001474421">
    <property type="component" value="Unassembled WGS sequence"/>
</dbReference>
<dbReference type="PROSITE" id="PS50808">
    <property type="entry name" value="ZF_BED"/>
    <property type="match status" value="1"/>
</dbReference>
<feature type="region of interest" description="Disordered" evidence="5">
    <location>
        <begin position="1"/>
        <end position="21"/>
    </location>
</feature>
<evidence type="ECO:0000313" key="7">
    <source>
        <dbReference type="EMBL" id="KAK9397959.1"/>
    </source>
</evidence>
<evidence type="ECO:0000256" key="1">
    <source>
        <dbReference type="ARBA" id="ARBA00022723"/>
    </source>
</evidence>